<gene>
    <name evidence="2" type="ORF">CSW64_05825</name>
</gene>
<proteinExistence type="predicted"/>
<dbReference type="InterPro" id="IPR013159">
    <property type="entry name" value="DnaA_C"/>
</dbReference>
<dbReference type="GO" id="GO:0005524">
    <property type="term" value="F:ATP binding"/>
    <property type="evidence" value="ECO:0007669"/>
    <property type="project" value="InterPro"/>
</dbReference>
<dbReference type="KEGG" id="cmb:CSW64_05825"/>
<accession>A0A2D2AVD7</accession>
<reference evidence="2 3" key="1">
    <citation type="submission" date="2017-10" db="EMBL/GenBank/DDBJ databases">
        <title>Genome sequence of Caulobacter mirabilis FWC38.</title>
        <authorList>
            <person name="Fiebig A."/>
            <person name="Crosson S."/>
        </authorList>
    </citation>
    <scope>NUCLEOTIDE SEQUENCE [LARGE SCALE GENOMIC DNA]</scope>
    <source>
        <strain evidence="2 3">FWC 38</strain>
    </source>
</reference>
<dbReference type="GO" id="GO:0006275">
    <property type="term" value="P:regulation of DNA replication"/>
    <property type="evidence" value="ECO:0007669"/>
    <property type="project" value="InterPro"/>
</dbReference>
<dbReference type="SUPFAM" id="SSF48295">
    <property type="entry name" value="TrpR-like"/>
    <property type="match status" value="1"/>
</dbReference>
<dbReference type="InterPro" id="IPR010921">
    <property type="entry name" value="Trp_repressor/repl_initiator"/>
</dbReference>
<dbReference type="GO" id="GO:0006270">
    <property type="term" value="P:DNA replication initiation"/>
    <property type="evidence" value="ECO:0007669"/>
    <property type="project" value="InterPro"/>
</dbReference>
<organism evidence="2 3">
    <name type="scientific">Caulobacter mirabilis</name>
    <dbReference type="NCBI Taxonomy" id="69666"/>
    <lineage>
        <taxon>Bacteria</taxon>
        <taxon>Pseudomonadati</taxon>
        <taxon>Pseudomonadota</taxon>
        <taxon>Alphaproteobacteria</taxon>
        <taxon>Caulobacterales</taxon>
        <taxon>Caulobacteraceae</taxon>
        <taxon>Caulobacter</taxon>
    </lineage>
</organism>
<dbReference type="Proteomes" id="UP000228945">
    <property type="component" value="Chromosome"/>
</dbReference>
<evidence type="ECO:0000313" key="2">
    <source>
        <dbReference type="EMBL" id="ATQ41963.1"/>
    </source>
</evidence>
<dbReference type="AlphaFoldDB" id="A0A2D2AVD7"/>
<dbReference type="SMART" id="SM00760">
    <property type="entry name" value="Bac_DnaA_C"/>
    <property type="match status" value="1"/>
</dbReference>
<sequence>MAAAHEREDDPWGEPPEYRRDRLAAAFVTSLVAWTLDVPMREMAARRRSTAAASRGRQVAIYLAHVTLAWSMSRVATAFGRDRTTASHAIHVVEDLRDDAAFDALLTALEASIRHACEAPAAA</sequence>
<dbReference type="GO" id="GO:0043565">
    <property type="term" value="F:sequence-specific DNA binding"/>
    <property type="evidence" value="ECO:0007669"/>
    <property type="project" value="InterPro"/>
</dbReference>
<dbReference type="EMBL" id="CP024201">
    <property type="protein sequence ID" value="ATQ41963.1"/>
    <property type="molecule type" value="Genomic_DNA"/>
</dbReference>
<feature type="domain" description="Chromosomal replication initiator DnaA C-terminal" evidence="1">
    <location>
        <begin position="24"/>
        <end position="93"/>
    </location>
</feature>
<protein>
    <submittedName>
        <fullName evidence="2">Chromosomal replication initiator DnaA</fullName>
    </submittedName>
</protein>
<dbReference type="OrthoDB" id="8480222at2"/>
<dbReference type="Pfam" id="PF08299">
    <property type="entry name" value="Bac_DnaA_C"/>
    <property type="match status" value="1"/>
</dbReference>
<evidence type="ECO:0000259" key="1">
    <source>
        <dbReference type="SMART" id="SM00760"/>
    </source>
</evidence>
<dbReference type="Gene3D" id="1.10.1750.10">
    <property type="match status" value="1"/>
</dbReference>
<dbReference type="RefSeq" id="WP_099621219.1">
    <property type="nucleotide sequence ID" value="NZ_CP024201.1"/>
</dbReference>
<evidence type="ECO:0000313" key="3">
    <source>
        <dbReference type="Proteomes" id="UP000228945"/>
    </source>
</evidence>
<dbReference type="CDD" id="cd06571">
    <property type="entry name" value="Bac_DnaA_C"/>
    <property type="match status" value="1"/>
</dbReference>
<name>A0A2D2AVD7_9CAUL</name>
<keyword evidence="3" id="KW-1185">Reference proteome</keyword>